<evidence type="ECO:0000256" key="3">
    <source>
        <dbReference type="ARBA" id="ARBA00022729"/>
    </source>
</evidence>
<keyword evidence="4" id="KW-0574">Periplasm</keyword>
<dbReference type="Gene3D" id="3.40.190.10">
    <property type="entry name" value="Periplasmic binding protein-like II"/>
    <property type="match status" value="2"/>
</dbReference>
<dbReference type="SUPFAM" id="SSF53850">
    <property type="entry name" value="Periplasmic binding protein-like II"/>
    <property type="match status" value="1"/>
</dbReference>
<accession>A0A6N1VDX2</accession>
<keyword evidence="7" id="KW-1185">Reference proteome</keyword>
<keyword evidence="3 5" id="KW-0732">Signal</keyword>
<dbReference type="GO" id="GO:0042956">
    <property type="term" value="P:maltodextrin transmembrane transport"/>
    <property type="evidence" value="ECO:0007669"/>
    <property type="project" value="TreeGrafter"/>
</dbReference>
<dbReference type="AlphaFoldDB" id="A0A6N1VDX2"/>
<reference evidence="6 7" key="1">
    <citation type="submission" date="2020-06" db="EMBL/GenBank/DDBJ databases">
        <title>Oricola thermophila sp. nov. isolated from a tidal sediments.</title>
        <authorList>
            <person name="Kwon K.K."/>
            <person name="Yang S.-H."/>
            <person name="Park M.-J."/>
        </authorList>
    </citation>
    <scope>NUCLEOTIDE SEQUENCE [LARGE SCALE GENOMIC DNA]</scope>
    <source>
        <strain evidence="6 7">MEBiC13590</strain>
    </source>
</reference>
<organism evidence="6 7">
    <name type="scientific">Oricola thermophila</name>
    <dbReference type="NCBI Taxonomy" id="2742145"/>
    <lineage>
        <taxon>Bacteria</taxon>
        <taxon>Pseudomonadati</taxon>
        <taxon>Pseudomonadota</taxon>
        <taxon>Alphaproteobacteria</taxon>
        <taxon>Hyphomicrobiales</taxon>
        <taxon>Ahrensiaceae</taxon>
        <taxon>Oricola</taxon>
    </lineage>
</organism>
<dbReference type="PANTHER" id="PTHR30061">
    <property type="entry name" value="MALTOSE-BINDING PERIPLASMIC PROTEIN"/>
    <property type="match status" value="1"/>
</dbReference>
<evidence type="ECO:0000256" key="2">
    <source>
        <dbReference type="ARBA" id="ARBA00022448"/>
    </source>
</evidence>
<name>A0A6N1VDX2_9HYPH</name>
<dbReference type="InterPro" id="IPR006059">
    <property type="entry name" value="SBP"/>
</dbReference>
<dbReference type="GO" id="GO:0055052">
    <property type="term" value="C:ATP-binding cassette (ABC) transporter complex, substrate-binding subunit-containing"/>
    <property type="evidence" value="ECO:0007669"/>
    <property type="project" value="TreeGrafter"/>
</dbReference>
<dbReference type="GO" id="GO:1901982">
    <property type="term" value="F:maltose binding"/>
    <property type="evidence" value="ECO:0007669"/>
    <property type="project" value="TreeGrafter"/>
</dbReference>
<evidence type="ECO:0000256" key="4">
    <source>
        <dbReference type="ARBA" id="ARBA00022764"/>
    </source>
</evidence>
<protein>
    <submittedName>
        <fullName evidence="6">Carbohydrate ABC transporter substrate-binding protein</fullName>
    </submittedName>
</protein>
<comment type="similarity">
    <text evidence="1">Belongs to the bacterial solute-binding protein 1 family.</text>
</comment>
<sequence length="412" mass="45093">MRVAKLVGGSLAGCLALGGAALAEDLTVWTLNYSSEAQVAALDAAEAKFEELHPGVNVEIVKRGTDEHKTALRVATGSDTGPDVYFMWAGLGLGGEYVKAGLSLDLTGYYEKYGWKDRVSTPSLAFVEAFGPGMHGAPYRFTGEAIYYNKGLYEKAGITEEPKTYEELVAAAKKLKEAGIPAFTFGGTVNWHVMRLMDVLLETTCGVETHDALTGMEADWSTTPCAAEAFQELKMWSTEYILAPFMGIDNRQSTNLFLTNRAAMMLEGDWQVNVIKEGANLDDFAVYPFPTGTDRLYGFAEYLYISNKSKNPDLAAEFLDMFSSTDFQNQIKGAFGALSVNKEVELGDDVPELYKTWKEIFANAKGTFVNGDQAFPLDVTTEYFRIINEVASGNMEPQAAADAMQAFISKRS</sequence>
<dbReference type="Proteomes" id="UP000509367">
    <property type="component" value="Chromosome"/>
</dbReference>
<keyword evidence="2" id="KW-0813">Transport</keyword>
<dbReference type="GO" id="GO:0015768">
    <property type="term" value="P:maltose transport"/>
    <property type="evidence" value="ECO:0007669"/>
    <property type="project" value="TreeGrafter"/>
</dbReference>
<dbReference type="PANTHER" id="PTHR30061:SF50">
    <property type="entry name" value="MALTOSE_MALTODEXTRIN-BINDING PERIPLASMIC PROTEIN"/>
    <property type="match status" value="1"/>
</dbReference>
<evidence type="ECO:0000313" key="6">
    <source>
        <dbReference type="EMBL" id="QKV19054.1"/>
    </source>
</evidence>
<evidence type="ECO:0000256" key="5">
    <source>
        <dbReference type="SAM" id="SignalP"/>
    </source>
</evidence>
<proteinExistence type="inferred from homology"/>
<dbReference type="EMBL" id="CP054836">
    <property type="protein sequence ID" value="QKV19054.1"/>
    <property type="molecule type" value="Genomic_DNA"/>
</dbReference>
<evidence type="ECO:0000313" key="7">
    <source>
        <dbReference type="Proteomes" id="UP000509367"/>
    </source>
</evidence>
<gene>
    <name evidence="6" type="ORF">HTY61_11635</name>
</gene>
<dbReference type="RefSeq" id="WP_175276946.1">
    <property type="nucleotide sequence ID" value="NZ_CP054836.1"/>
</dbReference>
<dbReference type="KEGG" id="orm:HTY61_11635"/>
<feature type="chain" id="PRO_5026661036" evidence="5">
    <location>
        <begin position="24"/>
        <end position="412"/>
    </location>
</feature>
<evidence type="ECO:0000256" key="1">
    <source>
        <dbReference type="ARBA" id="ARBA00008520"/>
    </source>
</evidence>
<dbReference type="Pfam" id="PF01547">
    <property type="entry name" value="SBP_bac_1"/>
    <property type="match status" value="1"/>
</dbReference>
<feature type="signal peptide" evidence="5">
    <location>
        <begin position="1"/>
        <end position="23"/>
    </location>
</feature>